<evidence type="ECO:0000256" key="2">
    <source>
        <dbReference type="ARBA" id="ARBA00022676"/>
    </source>
</evidence>
<dbReference type="Gene3D" id="3.90.550.10">
    <property type="entry name" value="Spore Coat Polysaccharide Biosynthesis Protein SpsA, Chain A"/>
    <property type="match status" value="1"/>
</dbReference>
<keyword evidence="3" id="KW-0808">Transferase</keyword>
<dbReference type="CDD" id="cd00761">
    <property type="entry name" value="Glyco_tranf_GTA_type"/>
    <property type="match status" value="1"/>
</dbReference>
<dbReference type="SUPFAM" id="SSF53448">
    <property type="entry name" value="Nucleotide-diphospho-sugar transferases"/>
    <property type="match status" value="1"/>
</dbReference>
<keyword evidence="2" id="KW-0328">Glycosyltransferase</keyword>
<sequence length="671" mass="74482">MADSSRKVVVLGMLAKMPVPGVAWQTLHYLLGLRRLGFDPYYVEAHARTPSMLMERETDDATARAGQVIDDTLRPYGLGERWAFHALHDDGRVLGLSERELARVLRDAELLINLHGGTEPREELAGSGRLVYLETDPVQLQIELHDGLQSARDFLAPHCAFFTFAENLGGPDCTLPCSAEFPFRPTRQPVVLDLWETGGQGPGTAFRTIGNWHQGWRSVTFNGETYGWSKDAEWRKFLTLPQRTGEAFELALSGHAPRHEEELRRLGFGVRPALDFNFDPGAYRDFIAGARGEFTVAKDQNIRFRTGWFSDRSATFLAAGRPVVTQDTAFGSVLPTGEGLFAVTDLDEAVDAIGRIAADPARHGRAAAEIAREHFDAERVLGRLMTDMGVALNRRSTMREPRATDHTTATGERPRAPRLHRDCTVLALIPHFECEQYLDDCLAALTAQTRPLDGIVVIDDVSAEPPVDIVKRYPNVTLLRAAENSGPYRLVQTVMNQTDYDAYLFQDADDWSAPDRLERLLEHAEATGADMIGSQEVRIFCDEPEVAPIQWPLDGNAPFKERPTAFPLLHPTTLVSKHIMQAAGGYSMALRFGGDAEFLRRVHHVGRCVNTPHHGYFRRVRQGSLTTAPATAIGTPARKQLMEETFARASANAERVARGEQPDLTPLRPGP</sequence>
<dbReference type="AlphaFoldDB" id="A0A6J4TJ50"/>
<feature type="non-terminal residue" evidence="6">
    <location>
        <position position="671"/>
    </location>
</feature>
<dbReference type="InterPro" id="IPR001173">
    <property type="entry name" value="Glyco_trans_2-like"/>
</dbReference>
<dbReference type="EMBL" id="CADCVO010000567">
    <property type="protein sequence ID" value="CAA9524866.1"/>
    <property type="molecule type" value="Genomic_DNA"/>
</dbReference>
<evidence type="ECO:0000256" key="3">
    <source>
        <dbReference type="ARBA" id="ARBA00022679"/>
    </source>
</evidence>
<dbReference type="PANTHER" id="PTHR43685">
    <property type="entry name" value="GLYCOSYLTRANSFERASE"/>
    <property type="match status" value="1"/>
</dbReference>
<gene>
    <name evidence="6" type="ORF">AVDCRST_MAG13-3646</name>
</gene>
<name>A0A6J4TJ50_9ACTN</name>
<evidence type="ECO:0000256" key="1">
    <source>
        <dbReference type="ARBA" id="ARBA00006739"/>
    </source>
</evidence>
<feature type="domain" description="Glycosyltransferase 2-like" evidence="5">
    <location>
        <begin position="428"/>
        <end position="552"/>
    </location>
</feature>
<dbReference type="GO" id="GO:0016757">
    <property type="term" value="F:glycosyltransferase activity"/>
    <property type="evidence" value="ECO:0007669"/>
    <property type="project" value="UniProtKB-KW"/>
</dbReference>
<evidence type="ECO:0000313" key="6">
    <source>
        <dbReference type="EMBL" id="CAA9524866.1"/>
    </source>
</evidence>
<evidence type="ECO:0000259" key="5">
    <source>
        <dbReference type="Pfam" id="PF00535"/>
    </source>
</evidence>
<comment type="similarity">
    <text evidence="1">Belongs to the glycosyltransferase 2 family.</text>
</comment>
<organism evidence="6">
    <name type="scientific">uncultured Solirubrobacteraceae bacterium</name>
    <dbReference type="NCBI Taxonomy" id="1162706"/>
    <lineage>
        <taxon>Bacteria</taxon>
        <taxon>Bacillati</taxon>
        <taxon>Actinomycetota</taxon>
        <taxon>Thermoleophilia</taxon>
        <taxon>Solirubrobacterales</taxon>
        <taxon>Solirubrobacteraceae</taxon>
        <taxon>environmental samples</taxon>
    </lineage>
</organism>
<reference evidence="6" key="1">
    <citation type="submission" date="2020-02" db="EMBL/GenBank/DDBJ databases">
        <authorList>
            <person name="Meier V. D."/>
        </authorList>
    </citation>
    <scope>NUCLEOTIDE SEQUENCE</scope>
    <source>
        <strain evidence="6">AVDCRST_MAG13</strain>
    </source>
</reference>
<dbReference type="InterPro" id="IPR050834">
    <property type="entry name" value="Glycosyltransf_2"/>
</dbReference>
<evidence type="ECO:0000256" key="4">
    <source>
        <dbReference type="SAM" id="MobiDB-lite"/>
    </source>
</evidence>
<dbReference type="PANTHER" id="PTHR43685:SF5">
    <property type="entry name" value="GLYCOSYLTRANSFERASE EPSE-RELATED"/>
    <property type="match status" value="1"/>
</dbReference>
<feature type="region of interest" description="Disordered" evidence="4">
    <location>
        <begin position="649"/>
        <end position="671"/>
    </location>
</feature>
<dbReference type="InterPro" id="IPR029044">
    <property type="entry name" value="Nucleotide-diphossugar_trans"/>
</dbReference>
<accession>A0A6J4TJ50</accession>
<protein>
    <recommendedName>
        <fullName evidence="5">Glycosyltransferase 2-like domain-containing protein</fullName>
    </recommendedName>
</protein>
<proteinExistence type="inferred from homology"/>
<dbReference type="Pfam" id="PF00535">
    <property type="entry name" value="Glycos_transf_2"/>
    <property type="match status" value="1"/>
</dbReference>